<keyword evidence="2" id="KW-1185">Reference proteome</keyword>
<dbReference type="Pfam" id="PF09707">
    <property type="entry name" value="Cas_Cas2CT1978"/>
    <property type="match status" value="1"/>
</dbReference>
<organism evidence="1 2">
    <name type="scientific">Roseomonas alba</name>
    <dbReference type="NCBI Taxonomy" id="2846776"/>
    <lineage>
        <taxon>Bacteria</taxon>
        <taxon>Pseudomonadati</taxon>
        <taxon>Pseudomonadota</taxon>
        <taxon>Alphaproteobacteria</taxon>
        <taxon>Acetobacterales</taxon>
        <taxon>Roseomonadaceae</taxon>
        <taxon>Roseomonas</taxon>
    </lineage>
</organism>
<evidence type="ECO:0000313" key="2">
    <source>
        <dbReference type="Proteomes" id="UP001196565"/>
    </source>
</evidence>
<dbReference type="InterPro" id="IPR010152">
    <property type="entry name" value="CRISPR-assoc_prot_Cas2_sub"/>
</dbReference>
<dbReference type="Gene3D" id="3.30.70.240">
    <property type="match status" value="1"/>
</dbReference>
<evidence type="ECO:0000313" key="1">
    <source>
        <dbReference type="EMBL" id="MBW6399218.1"/>
    </source>
</evidence>
<gene>
    <name evidence="1" type="primary">cas2e</name>
    <name evidence="1" type="ORF">KPL78_15250</name>
</gene>
<sequence length="101" mass="10790">MDPDLWATTLLLEVRAGVHVGTRGRRVCEMIWCQVTVYSEHGNAVIAWAAPAEAGSSSVPAGRTAACRGNMDGLRPVAFGPDAALPTEPGPMAVEYRRRGR</sequence>
<proteinExistence type="predicted"/>
<comment type="caution">
    <text evidence="1">The sequence shown here is derived from an EMBL/GenBank/DDBJ whole genome shotgun (WGS) entry which is preliminary data.</text>
</comment>
<reference evidence="1 2" key="1">
    <citation type="submission" date="2021-07" db="EMBL/GenBank/DDBJ databases">
        <authorList>
            <person name="So Y."/>
        </authorList>
    </citation>
    <scope>NUCLEOTIDE SEQUENCE [LARGE SCALE GENOMIC DNA]</scope>
    <source>
        <strain evidence="1 2">HJA6</strain>
    </source>
</reference>
<dbReference type="NCBIfam" id="TIGR01873">
    <property type="entry name" value="cas_CT1978"/>
    <property type="match status" value="1"/>
</dbReference>
<dbReference type="Proteomes" id="UP001196565">
    <property type="component" value="Unassembled WGS sequence"/>
</dbReference>
<dbReference type="EMBL" id="JAHYBZ010000005">
    <property type="protein sequence ID" value="MBW6399218.1"/>
    <property type="molecule type" value="Genomic_DNA"/>
</dbReference>
<accession>A0ABS7AAK7</accession>
<protein>
    <submittedName>
        <fullName evidence="1">Type I-E CRISPR-associated endoribonuclease Cas2e</fullName>
    </submittedName>
</protein>
<name>A0ABS7AAK7_9PROT</name>